<sequence>MWEYFLVFLGAAIPWLEMALVIPLGIIRGLNPFWVVIVGFVGNMVTVMALIIGYDRFNLWLSKRREGKEQKESKRSDRAKKIWNKYGLPGMLLLGPVLIGTHIAAFIGMTLGASKRQTTIWSVISIALWALVFGILTSLGFDFFVRDI</sequence>
<comment type="caution">
    <text evidence="2">The sequence shown here is derived from an EMBL/GenBank/DDBJ whole genome shotgun (WGS) entry which is preliminary data.</text>
</comment>
<keyword evidence="1" id="KW-1133">Transmembrane helix</keyword>
<protein>
    <submittedName>
        <fullName evidence="2">Small multi-drug export protein</fullName>
    </submittedName>
</protein>
<dbReference type="RefSeq" id="WP_377733323.1">
    <property type="nucleotide sequence ID" value="NZ_JBHSRI010000007.1"/>
</dbReference>
<dbReference type="Proteomes" id="UP001596170">
    <property type="component" value="Unassembled WGS sequence"/>
</dbReference>
<name>A0ABW1L6G5_9BACL</name>
<keyword evidence="3" id="KW-1185">Reference proteome</keyword>
<proteinExistence type="predicted"/>
<dbReference type="Pfam" id="PF06695">
    <property type="entry name" value="Sm_multidrug_ex"/>
    <property type="match status" value="1"/>
</dbReference>
<gene>
    <name evidence="2" type="ORF">ACFPYN_07300</name>
</gene>
<evidence type="ECO:0000313" key="3">
    <source>
        <dbReference type="Proteomes" id="UP001596170"/>
    </source>
</evidence>
<keyword evidence="1" id="KW-0472">Membrane</keyword>
<feature type="transmembrane region" description="Helical" evidence="1">
    <location>
        <begin position="5"/>
        <end position="27"/>
    </location>
</feature>
<evidence type="ECO:0000256" key="1">
    <source>
        <dbReference type="SAM" id="Phobius"/>
    </source>
</evidence>
<dbReference type="EMBL" id="JBHSRI010000007">
    <property type="protein sequence ID" value="MFC6039244.1"/>
    <property type="molecule type" value="Genomic_DNA"/>
</dbReference>
<evidence type="ECO:0000313" key="2">
    <source>
        <dbReference type="EMBL" id="MFC6039244.1"/>
    </source>
</evidence>
<feature type="transmembrane region" description="Helical" evidence="1">
    <location>
        <begin position="33"/>
        <end position="54"/>
    </location>
</feature>
<feature type="transmembrane region" description="Helical" evidence="1">
    <location>
        <begin position="86"/>
        <end position="108"/>
    </location>
</feature>
<accession>A0ABW1L6G5</accession>
<keyword evidence="1" id="KW-0812">Transmembrane</keyword>
<dbReference type="InterPro" id="IPR009577">
    <property type="entry name" value="Sm_multidrug_ex"/>
</dbReference>
<organism evidence="2 3">
    <name type="scientific">Paenisporosarcina macmurdoensis</name>
    <dbReference type="NCBI Taxonomy" id="212659"/>
    <lineage>
        <taxon>Bacteria</taxon>
        <taxon>Bacillati</taxon>
        <taxon>Bacillota</taxon>
        <taxon>Bacilli</taxon>
        <taxon>Bacillales</taxon>
        <taxon>Caryophanaceae</taxon>
        <taxon>Paenisporosarcina</taxon>
    </lineage>
</organism>
<feature type="transmembrane region" description="Helical" evidence="1">
    <location>
        <begin position="120"/>
        <end position="145"/>
    </location>
</feature>
<reference evidence="3" key="1">
    <citation type="journal article" date="2019" name="Int. J. Syst. Evol. Microbiol.">
        <title>The Global Catalogue of Microorganisms (GCM) 10K type strain sequencing project: providing services to taxonomists for standard genome sequencing and annotation.</title>
        <authorList>
            <consortium name="The Broad Institute Genomics Platform"/>
            <consortium name="The Broad Institute Genome Sequencing Center for Infectious Disease"/>
            <person name="Wu L."/>
            <person name="Ma J."/>
        </authorList>
    </citation>
    <scope>NUCLEOTIDE SEQUENCE [LARGE SCALE GENOMIC DNA]</scope>
    <source>
        <strain evidence="3">CCUG 54527</strain>
    </source>
</reference>